<dbReference type="AlphaFoldDB" id="A0A4Y3VD63"/>
<organism evidence="1 2">
    <name type="scientific">Streptomyces spinoverrucosus</name>
    <dbReference type="NCBI Taxonomy" id="284043"/>
    <lineage>
        <taxon>Bacteria</taxon>
        <taxon>Bacillati</taxon>
        <taxon>Actinomycetota</taxon>
        <taxon>Actinomycetes</taxon>
        <taxon>Kitasatosporales</taxon>
        <taxon>Streptomycetaceae</taxon>
        <taxon>Streptomyces</taxon>
    </lineage>
</organism>
<evidence type="ECO:0000313" key="1">
    <source>
        <dbReference type="EMBL" id="GEC03629.1"/>
    </source>
</evidence>
<evidence type="ECO:0000313" key="2">
    <source>
        <dbReference type="Proteomes" id="UP000317881"/>
    </source>
</evidence>
<name>A0A4Y3VD63_9ACTN</name>
<comment type="caution">
    <text evidence="1">The sequence shown here is derived from an EMBL/GenBank/DDBJ whole genome shotgun (WGS) entry which is preliminary data.</text>
</comment>
<keyword evidence="2" id="KW-1185">Reference proteome</keyword>
<dbReference type="RefSeq" id="WP_373866236.1">
    <property type="nucleotide sequence ID" value="NZ_BJND01000008.1"/>
</dbReference>
<proteinExistence type="predicted"/>
<protein>
    <submittedName>
        <fullName evidence="1">Uncharacterized protein</fullName>
    </submittedName>
</protein>
<dbReference type="Proteomes" id="UP000317881">
    <property type="component" value="Unassembled WGS sequence"/>
</dbReference>
<dbReference type="EMBL" id="BJND01000008">
    <property type="protein sequence ID" value="GEC03629.1"/>
    <property type="molecule type" value="Genomic_DNA"/>
</dbReference>
<accession>A0A4Y3VD63</accession>
<reference evidence="1 2" key="1">
    <citation type="submission" date="2019-06" db="EMBL/GenBank/DDBJ databases">
        <title>Whole genome shotgun sequence of Streptomyces spinoverrucosus NBRC 14228.</title>
        <authorList>
            <person name="Hosoyama A."/>
            <person name="Uohara A."/>
            <person name="Ohji S."/>
            <person name="Ichikawa N."/>
        </authorList>
    </citation>
    <scope>NUCLEOTIDE SEQUENCE [LARGE SCALE GENOMIC DNA]</scope>
    <source>
        <strain evidence="1 2">NBRC 14228</strain>
    </source>
</reference>
<dbReference type="InterPro" id="IPR046151">
    <property type="entry name" value="DUF6153"/>
</dbReference>
<gene>
    <name evidence="1" type="ORF">SSP24_12840</name>
</gene>
<sequence>MTSSAQQTRRGPAGRGLMLLAVLAGLLAMHGLAPGAATAGHADSPIRHAAASHADSHAPPAPTIHEPGQACAHAVEDGLPGHVDHADASCSASGIGTSYAPPVLIPAVATASAVLLAAPGRATAATETGRAPPDLAELQLLRI</sequence>
<dbReference type="Pfam" id="PF19650">
    <property type="entry name" value="DUF6153"/>
    <property type="match status" value="1"/>
</dbReference>